<keyword evidence="12 19" id="KW-0547">Nucleotide-binding</keyword>
<sequence length="169" mass="19192">MASITFITGGARSGKSSFAQRLAEAQSGKPVYLATARIWDEDFAQRVKRHQDDRDQRWQTVEEEKNLSKHDFGGQTVLLDCITLWLTNYFHDCGYQLEEALEAAKAEWTQFAEQEMNLIVVSNELGMGVHPENEMARKFADLQGWMNQFVAAQADTVYLMVSGIPVKIK</sequence>
<evidence type="ECO:0000256" key="5">
    <source>
        <dbReference type="ARBA" id="ARBA00004692"/>
    </source>
</evidence>
<comment type="pathway">
    <text evidence="6">Cofactor biosynthesis; adenosylcobalamin biosynthesis; adenosylcobalamin from cob(II)yrinate a,c-diamide: step 5/7.</text>
</comment>
<keyword evidence="14" id="KW-0067">ATP-binding</keyword>
<evidence type="ECO:0000256" key="9">
    <source>
        <dbReference type="ARBA" id="ARBA00012523"/>
    </source>
</evidence>
<evidence type="ECO:0000256" key="19">
    <source>
        <dbReference type="PIRSR" id="PIRSR006135-2"/>
    </source>
</evidence>
<keyword evidence="11" id="KW-0808">Transferase</keyword>
<dbReference type="GO" id="GO:0005525">
    <property type="term" value="F:GTP binding"/>
    <property type="evidence" value="ECO:0007669"/>
    <property type="project" value="UniProtKB-KW"/>
</dbReference>
<evidence type="ECO:0000256" key="18">
    <source>
        <dbReference type="PIRSR" id="PIRSR006135-1"/>
    </source>
</evidence>
<feature type="binding site" evidence="19">
    <location>
        <position position="80"/>
    </location>
    <ligand>
        <name>GTP</name>
        <dbReference type="ChEBI" id="CHEBI:37565"/>
    </ligand>
</feature>
<keyword evidence="10" id="KW-0169">Cobalamin biosynthesis</keyword>
<keyword evidence="21" id="KW-1185">Reference proteome</keyword>
<dbReference type="NCBIfam" id="NF004469">
    <property type="entry name" value="PRK05800.1"/>
    <property type="match status" value="1"/>
</dbReference>
<evidence type="ECO:0000256" key="4">
    <source>
        <dbReference type="ARBA" id="ARBA00003889"/>
    </source>
</evidence>
<evidence type="ECO:0000256" key="8">
    <source>
        <dbReference type="ARBA" id="ARBA00012016"/>
    </source>
</evidence>
<evidence type="ECO:0000256" key="17">
    <source>
        <dbReference type="ARBA" id="ARBA00030571"/>
    </source>
</evidence>
<protein>
    <recommendedName>
        <fullName evidence="16">Adenosylcobinamide kinase</fullName>
        <ecNumber evidence="8">2.7.1.156</ecNumber>
        <ecNumber evidence="9">2.7.7.62</ecNumber>
    </recommendedName>
    <alternativeName>
        <fullName evidence="17">Adenosylcobinamide-phosphate guanylyltransferase</fullName>
    </alternativeName>
</protein>
<evidence type="ECO:0000256" key="13">
    <source>
        <dbReference type="ARBA" id="ARBA00022777"/>
    </source>
</evidence>
<dbReference type="OrthoDB" id="9799422at2"/>
<dbReference type="STRING" id="1409788.NC99_39710"/>
<dbReference type="InterPro" id="IPR003203">
    <property type="entry name" value="CobU/CobP"/>
</dbReference>
<dbReference type="PANTHER" id="PTHR34848:SF1">
    <property type="entry name" value="BIFUNCTIONAL ADENOSYLCOBALAMIN BIOSYNTHESIS PROTEIN COBU"/>
    <property type="match status" value="1"/>
</dbReference>
<gene>
    <name evidence="20" type="ORF">NC99_39710</name>
</gene>
<dbReference type="GO" id="GO:0043752">
    <property type="term" value="F:adenosylcobinamide kinase activity"/>
    <property type="evidence" value="ECO:0007669"/>
    <property type="project" value="UniProtKB-EC"/>
</dbReference>
<dbReference type="PANTHER" id="PTHR34848">
    <property type="match status" value="1"/>
</dbReference>
<evidence type="ECO:0000256" key="16">
    <source>
        <dbReference type="ARBA" id="ARBA00029570"/>
    </source>
</evidence>
<dbReference type="PATRIC" id="fig|1409788.3.peg.4056"/>
<dbReference type="InterPro" id="IPR027417">
    <property type="entry name" value="P-loop_NTPase"/>
</dbReference>
<dbReference type="GO" id="GO:0008820">
    <property type="term" value="F:cobinamide phosphate guanylyltransferase activity"/>
    <property type="evidence" value="ECO:0007669"/>
    <property type="project" value="UniProtKB-EC"/>
</dbReference>
<proteinExistence type="inferred from homology"/>
<dbReference type="CDD" id="cd00544">
    <property type="entry name" value="CobU"/>
    <property type="match status" value="1"/>
</dbReference>
<feature type="binding site" evidence="19">
    <location>
        <position position="62"/>
    </location>
    <ligand>
        <name>GTP</name>
        <dbReference type="ChEBI" id="CHEBI:37565"/>
    </ligand>
</feature>
<organism evidence="20 21">
    <name type="scientific">Sunxiuqinia dokdonensis</name>
    <dbReference type="NCBI Taxonomy" id="1409788"/>
    <lineage>
        <taxon>Bacteria</taxon>
        <taxon>Pseudomonadati</taxon>
        <taxon>Bacteroidota</taxon>
        <taxon>Bacteroidia</taxon>
        <taxon>Marinilabiliales</taxon>
        <taxon>Prolixibacteraceae</taxon>
        <taxon>Sunxiuqinia</taxon>
    </lineage>
</organism>
<dbReference type="GO" id="GO:0005524">
    <property type="term" value="F:ATP binding"/>
    <property type="evidence" value="ECO:0007669"/>
    <property type="project" value="UniProtKB-KW"/>
</dbReference>
<feature type="binding site" evidence="19">
    <location>
        <begin position="9"/>
        <end position="16"/>
    </location>
    <ligand>
        <name>GTP</name>
        <dbReference type="ChEBI" id="CHEBI:37565"/>
    </ligand>
</feature>
<evidence type="ECO:0000256" key="2">
    <source>
        <dbReference type="ARBA" id="ARBA00000711"/>
    </source>
</evidence>
<dbReference type="SUPFAM" id="SSF52540">
    <property type="entry name" value="P-loop containing nucleoside triphosphate hydrolases"/>
    <property type="match status" value="1"/>
</dbReference>
<evidence type="ECO:0000256" key="14">
    <source>
        <dbReference type="ARBA" id="ARBA00022840"/>
    </source>
</evidence>
<comment type="catalytic activity">
    <reaction evidence="1">
        <text>adenosylcob(III)inamide + ATP = adenosylcob(III)inamide phosphate + ADP + H(+)</text>
        <dbReference type="Rhea" id="RHEA:15769"/>
        <dbReference type="ChEBI" id="CHEBI:2480"/>
        <dbReference type="ChEBI" id="CHEBI:15378"/>
        <dbReference type="ChEBI" id="CHEBI:30616"/>
        <dbReference type="ChEBI" id="CHEBI:58502"/>
        <dbReference type="ChEBI" id="CHEBI:456216"/>
        <dbReference type="EC" id="2.7.1.156"/>
    </reaction>
</comment>
<dbReference type="EMBL" id="LGIA01000195">
    <property type="protein sequence ID" value="KOH43240.1"/>
    <property type="molecule type" value="Genomic_DNA"/>
</dbReference>
<comment type="caution">
    <text evidence="20">The sequence shown here is derived from an EMBL/GenBank/DDBJ whole genome shotgun (WGS) entry which is preliminary data.</text>
</comment>
<dbReference type="GO" id="GO:0009236">
    <property type="term" value="P:cobalamin biosynthetic process"/>
    <property type="evidence" value="ECO:0007669"/>
    <property type="project" value="UniProtKB-UniPathway"/>
</dbReference>
<comment type="pathway">
    <text evidence="5">Cofactor biosynthesis; adenosylcobalamin biosynthesis; adenosylcobalamin from cob(II)yrinate a,c-diamide: step 6/7.</text>
</comment>
<dbReference type="Proteomes" id="UP000036958">
    <property type="component" value="Unassembled WGS sequence"/>
</dbReference>
<dbReference type="Pfam" id="PF02283">
    <property type="entry name" value="CobU"/>
    <property type="match status" value="1"/>
</dbReference>
<dbReference type="EC" id="2.7.7.62" evidence="9"/>
<keyword evidence="13" id="KW-0418">Kinase</keyword>
<evidence type="ECO:0000256" key="10">
    <source>
        <dbReference type="ARBA" id="ARBA00022573"/>
    </source>
</evidence>
<evidence type="ECO:0000256" key="11">
    <source>
        <dbReference type="ARBA" id="ARBA00022679"/>
    </source>
</evidence>
<dbReference type="EC" id="2.7.1.156" evidence="8"/>
<reference evidence="21" key="1">
    <citation type="submission" date="2015-07" db="EMBL/GenBank/DDBJ databases">
        <title>Genome sequencing of Sunxiuqinia dokdonensis strain SK.</title>
        <authorList>
            <person name="Ahn S."/>
            <person name="Kim B.-C."/>
        </authorList>
    </citation>
    <scope>NUCLEOTIDE SEQUENCE [LARGE SCALE GENOMIC DNA]</scope>
    <source>
        <strain evidence="21">SK</strain>
    </source>
</reference>
<dbReference type="RefSeq" id="WP_053187223.1">
    <property type="nucleotide sequence ID" value="NZ_LGIA01000195.1"/>
</dbReference>
<name>A0A0L8V426_9BACT</name>
<evidence type="ECO:0000256" key="3">
    <source>
        <dbReference type="ARBA" id="ARBA00001522"/>
    </source>
</evidence>
<evidence type="ECO:0000313" key="21">
    <source>
        <dbReference type="Proteomes" id="UP000036958"/>
    </source>
</evidence>
<dbReference type="Gene3D" id="3.40.50.300">
    <property type="entry name" value="P-loop containing nucleotide triphosphate hydrolases"/>
    <property type="match status" value="1"/>
</dbReference>
<evidence type="ECO:0000313" key="20">
    <source>
        <dbReference type="EMBL" id="KOH43240.1"/>
    </source>
</evidence>
<dbReference type="UniPathway" id="UPA00148">
    <property type="reaction ID" value="UER00236"/>
</dbReference>
<feature type="binding site" evidence="19">
    <location>
        <begin position="34"/>
        <end position="36"/>
    </location>
    <ligand>
        <name>GTP</name>
        <dbReference type="ChEBI" id="CHEBI:37565"/>
    </ligand>
</feature>
<comment type="catalytic activity">
    <reaction evidence="3">
        <text>adenosylcob(III)inamide + GTP = adenosylcob(III)inamide phosphate + GDP + H(+)</text>
        <dbReference type="Rhea" id="RHEA:15765"/>
        <dbReference type="ChEBI" id="CHEBI:2480"/>
        <dbReference type="ChEBI" id="CHEBI:15378"/>
        <dbReference type="ChEBI" id="CHEBI:37565"/>
        <dbReference type="ChEBI" id="CHEBI:58189"/>
        <dbReference type="ChEBI" id="CHEBI:58502"/>
        <dbReference type="EC" id="2.7.1.156"/>
    </reaction>
</comment>
<dbReference type="PIRSF" id="PIRSF006135">
    <property type="entry name" value="CobU"/>
    <property type="match status" value="1"/>
</dbReference>
<evidence type="ECO:0000256" key="15">
    <source>
        <dbReference type="ARBA" id="ARBA00023134"/>
    </source>
</evidence>
<keyword evidence="15 19" id="KW-0342">GTP-binding</keyword>
<feature type="active site" description="GMP-histidine intermediate" evidence="18">
    <location>
        <position position="50"/>
    </location>
</feature>
<comment type="function">
    <text evidence="4">Catalyzes ATP-dependent phosphorylation of adenosylcobinamide and addition of GMP to adenosylcobinamide phosphate.</text>
</comment>
<evidence type="ECO:0000256" key="1">
    <source>
        <dbReference type="ARBA" id="ARBA00000312"/>
    </source>
</evidence>
<accession>A0A0L8V426</accession>
<evidence type="ECO:0000256" key="6">
    <source>
        <dbReference type="ARBA" id="ARBA00005159"/>
    </source>
</evidence>
<evidence type="ECO:0000256" key="7">
    <source>
        <dbReference type="ARBA" id="ARBA00007490"/>
    </source>
</evidence>
<comment type="similarity">
    <text evidence="7">Belongs to the CobU/CobP family.</text>
</comment>
<evidence type="ECO:0000256" key="12">
    <source>
        <dbReference type="ARBA" id="ARBA00022741"/>
    </source>
</evidence>
<dbReference type="AlphaFoldDB" id="A0A0L8V426"/>
<comment type="catalytic activity">
    <reaction evidence="2">
        <text>adenosylcob(III)inamide phosphate + GTP + H(+) = adenosylcob(III)inamide-GDP + diphosphate</text>
        <dbReference type="Rhea" id="RHEA:22712"/>
        <dbReference type="ChEBI" id="CHEBI:15378"/>
        <dbReference type="ChEBI" id="CHEBI:33019"/>
        <dbReference type="ChEBI" id="CHEBI:37565"/>
        <dbReference type="ChEBI" id="CHEBI:58502"/>
        <dbReference type="ChEBI" id="CHEBI:60487"/>
        <dbReference type="EC" id="2.7.7.62"/>
    </reaction>
</comment>